<dbReference type="Proteomes" id="UP000837857">
    <property type="component" value="Chromosome 7"/>
</dbReference>
<name>A0ABN8J1W3_9NEOP</name>
<organism evidence="1 2">
    <name type="scientific">Iphiclides podalirius</name>
    <name type="common">scarce swallowtail</name>
    <dbReference type="NCBI Taxonomy" id="110791"/>
    <lineage>
        <taxon>Eukaryota</taxon>
        <taxon>Metazoa</taxon>
        <taxon>Ecdysozoa</taxon>
        <taxon>Arthropoda</taxon>
        <taxon>Hexapoda</taxon>
        <taxon>Insecta</taxon>
        <taxon>Pterygota</taxon>
        <taxon>Neoptera</taxon>
        <taxon>Endopterygota</taxon>
        <taxon>Lepidoptera</taxon>
        <taxon>Glossata</taxon>
        <taxon>Ditrysia</taxon>
        <taxon>Papilionoidea</taxon>
        <taxon>Papilionidae</taxon>
        <taxon>Papilioninae</taxon>
        <taxon>Iphiclides</taxon>
    </lineage>
</organism>
<accession>A0ABN8J1W3</accession>
<sequence>MILMEVGEREREDGFHSEAGPKRCSLISSWPFKCQYISPTNNRGTSGGADSQLLELRCFLGCAELCAGAGGLDFYIVCVIRAPSDGADSQLLELRCFLGCAELCAGAWGLDFYM</sequence>
<dbReference type="EMBL" id="OW152819">
    <property type="protein sequence ID" value="CAH2073170.1"/>
    <property type="molecule type" value="Genomic_DNA"/>
</dbReference>
<evidence type="ECO:0000313" key="2">
    <source>
        <dbReference type="Proteomes" id="UP000837857"/>
    </source>
</evidence>
<feature type="non-terminal residue" evidence="1">
    <location>
        <position position="1"/>
    </location>
</feature>
<keyword evidence="2" id="KW-1185">Reference proteome</keyword>
<protein>
    <submittedName>
        <fullName evidence="1">Uncharacterized protein</fullName>
    </submittedName>
</protein>
<evidence type="ECO:0000313" key="1">
    <source>
        <dbReference type="EMBL" id="CAH2073170.1"/>
    </source>
</evidence>
<reference evidence="1" key="1">
    <citation type="submission" date="2022-03" db="EMBL/GenBank/DDBJ databases">
        <authorList>
            <person name="Martin H S."/>
        </authorList>
    </citation>
    <scope>NUCLEOTIDE SEQUENCE</scope>
</reference>
<proteinExistence type="predicted"/>
<gene>
    <name evidence="1" type="ORF">IPOD504_LOCUS15516</name>
</gene>